<feature type="region of interest" description="Disordered" evidence="1">
    <location>
        <begin position="1"/>
        <end position="162"/>
    </location>
</feature>
<keyword evidence="4" id="KW-1185">Reference proteome</keyword>
<dbReference type="InterPro" id="IPR008984">
    <property type="entry name" value="SMAD_FHA_dom_sf"/>
</dbReference>
<sequence>MDDASRPPRRRRDSYDRRDDGRDERSLDSRRPRRRKEHGSSRHSRSSRRHRDDSSASSPDKDRTRRHGRDRSRPRHRRSRSRDAPRDRDRDRDRDRRRRYADKDRSDRRRSRSRSASPARRSKHARSRSRDANRSKPSRSKSPQTKRSGKALPSQEDAYRGNDATAVVPATEKQKPNHEQTGLLAKESNTVAGTNIVLKYNEPADARKPPASEAWRMYVFKGADVLDTVELGSQSCWLVGREAAVADLLVQHPSTSKQHAVIQFRHTVRTNEFGDKESKVRPYLIDLESANGSVLNGERVEPSRYVEIMDKDVVKFGLSEREYVIMLPPPEA</sequence>
<comment type="caution">
    <text evidence="3">The sequence shown here is derived from an EMBL/GenBank/DDBJ whole genome shotgun (WGS) entry which is preliminary data.</text>
</comment>
<dbReference type="SMART" id="SM00240">
    <property type="entry name" value="FHA"/>
    <property type="match status" value="1"/>
</dbReference>
<feature type="compositionally biased region" description="Basic and acidic residues" evidence="1">
    <location>
        <begin position="50"/>
        <end position="63"/>
    </location>
</feature>
<dbReference type="FunFam" id="2.60.200.20:FF:000038">
    <property type="entry name" value="FHA domain-containing protein SNIP1"/>
    <property type="match status" value="1"/>
</dbReference>
<dbReference type="SUPFAM" id="SSF49879">
    <property type="entry name" value="SMAD/FHA domain"/>
    <property type="match status" value="1"/>
</dbReference>
<dbReference type="EMBL" id="ML978725">
    <property type="protein sequence ID" value="KAF2086273.1"/>
    <property type="molecule type" value="Genomic_DNA"/>
</dbReference>
<protein>
    <submittedName>
        <fullName evidence="3">SMAD/FHA domain-containing protein</fullName>
    </submittedName>
</protein>
<feature type="compositionally biased region" description="Basic and acidic residues" evidence="1">
    <location>
        <begin position="81"/>
        <end position="94"/>
    </location>
</feature>
<feature type="domain" description="FHA" evidence="2">
    <location>
        <begin position="237"/>
        <end position="300"/>
    </location>
</feature>
<dbReference type="AlphaFoldDB" id="A0A9P4HUQ7"/>
<organism evidence="3 4">
    <name type="scientific">Saccharata proteae CBS 121410</name>
    <dbReference type="NCBI Taxonomy" id="1314787"/>
    <lineage>
        <taxon>Eukaryota</taxon>
        <taxon>Fungi</taxon>
        <taxon>Dikarya</taxon>
        <taxon>Ascomycota</taxon>
        <taxon>Pezizomycotina</taxon>
        <taxon>Dothideomycetes</taxon>
        <taxon>Dothideomycetes incertae sedis</taxon>
        <taxon>Botryosphaeriales</taxon>
        <taxon>Saccharataceae</taxon>
        <taxon>Saccharata</taxon>
    </lineage>
</organism>
<dbReference type="PANTHER" id="PTHR23308">
    <property type="entry name" value="NUCLEAR INHIBITOR OF PROTEIN PHOSPHATASE-1"/>
    <property type="match status" value="1"/>
</dbReference>
<dbReference type="PROSITE" id="PS50006">
    <property type="entry name" value="FHA_DOMAIN"/>
    <property type="match status" value="1"/>
</dbReference>
<dbReference type="InterPro" id="IPR000253">
    <property type="entry name" value="FHA_dom"/>
</dbReference>
<feature type="compositionally biased region" description="Basic residues" evidence="1">
    <location>
        <begin position="31"/>
        <end position="49"/>
    </location>
</feature>
<feature type="compositionally biased region" description="Basic and acidic residues" evidence="1">
    <location>
        <begin position="13"/>
        <end position="30"/>
    </location>
</feature>
<dbReference type="InterPro" id="IPR050923">
    <property type="entry name" value="Cell_Proc_Reg/RNA_Proc"/>
</dbReference>
<accession>A0A9P4HUQ7</accession>
<feature type="compositionally biased region" description="Basic residues" evidence="1">
    <location>
        <begin position="64"/>
        <end position="80"/>
    </location>
</feature>
<gene>
    <name evidence="3" type="ORF">K490DRAFT_74517</name>
</gene>
<evidence type="ECO:0000259" key="2">
    <source>
        <dbReference type="PROSITE" id="PS50006"/>
    </source>
</evidence>
<reference evidence="3" key="1">
    <citation type="journal article" date="2020" name="Stud. Mycol.">
        <title>101 Dothideomycetes genomes: a test case for predicting lifestyles and emergence of pathogens.</title>
        <authorList>
            <person name="Haridas S."/>
            <person name="Albert R."/>
            <person name="Binder M."/>
            <person name="Bloem J."/>
            <person name="Labutti K."/>
            <person name="Salamov A."/>
            <person name="Andreopoulos B."/>
            <person name="Baker S."/>
            <person name="Barry K."/>
            <person name="Bills G."/>
            <person name="Bluhm B."/>
            <person name="Cannon C."/>
            <person name="Castanera R."/>
            <person name="Culley D."/>
            <person name="Daum C."/>
            <person name="Ezra D."/>
            <person name="Gonzalez J."/>
            <person name="Henrissat B."/>
            <person name="Kuo A."/>
            <person name="Liang C."/>
            <person name="Lipzen A."/>
            <person name="Lutzoni F."/>
            <person name="Magnuson J."/>
            <person name="Mondo S."/>
            <person name="Nolan M."/>
            <person name="Ohm R."/>
            <person name="Pangilinan J."/>
            <person name="Park H.-J."/>
            <person name="Ramirez L."/>
            <person name="Alfaro M."/>
            <person name="Sun H."/>
            <person name="Tritt A."/>
            <person name="Yoshinaga Y."/>
            <person name="Zwiers L.-H."/>
            <person name="Turgeon B."/>
            <person name="Goodwin S."/>
            <person name="Spatafora J."/>
            <person name="Crous P."/>
            <person name="Grigoriev I."/>
        </authorList>
    </citation>
    <scope>NUCLEOTIDE SEQUENCE</scope>
    <source>
        <strain evidence="3">CBS 121410</strain>
    </source>
</reference>
<evidence type="ECO:0000313" key="4">
    <source>
        <dbReference type="Proteomes" id="UP000799776"/>
    </source>
</evidence>
<evidence type="ECO:0000313" key="3">
    <source>
        <dbReference type="EMBL" id="KAF2086273.1"/>
    </source>
</evidence>
<dbReference type="Pfam" id="PF00498">
    <property type="entry name" value="FHA"/>
    <property type="match status" value="1"/>
</dbReference>
<name>A0A9P4HUQ7_9PEZI</name>
<dbReference type="OrthoDB" id="444265at2759"/>
<evidence type="ECO:0000256" key="1">
    <source>
        <dbReference type="SAM" id="MobiDB-lite"/>
    </source>
</evidence>
<dbReference type="Gene3D" id="2.60.200.20">
    <property type="match status" value="1"/>
</dbReference>
<dbReference type="Proteomes" id="UP000799776">
    <property type="component" value="Unassembled WGS sequence"/>
</dbReference>
<proteinExistence type="predicted"/>